<evidence type="ECO:0000259" key="10">
    <source>
        <dbReference type="PROSITE" id="PS51105"/>
    </source>
</evidence>
<dbReference type="PANTHER" id="PTHR33989">
    <property type="match status" value="1"/>
</dbReference>
<evidence type="ECO:0000256" key="3">
    <source>
        <dbReference type="ARBA" id="ARBA00022475"/>
    </source>
</evidence>
<dbReference type="GO" id="GO:0005886">
    <property type="term" value="C:plasma membrane"/>
    <property type="evidence" value="ECO:0007669"/>
    <property type="project" value="UniProtKB-SubCell"/>
</dbReference>
<feature type="transmembrane region" description="Helical" evidence="9">
    <location>
        <begin position="30"/>
        <end position="52"/>
    </location>
</feature>
<keyword evidence="2 8" id="KW-0813">Transport</keyword>
<comment type="caution">
    <text evidence="11">The sequence shown here is derived from an EMBL/GenBank/DDBJ whole genome shotgun (WGS) entry which is preliminary data.</text>
</comment>
<evidence type="ECO:0000313" key="11">
    <source>
        <dbReference type="EMBL" id="PBQ24431.1"/>
    </source>
</evidence>
<dbReference type="GO" id="GO:0009401">
    <property type="term" value="P:phosphoenolpyruvate-dependent sugar phosphotransferase system"/>
    <property type="evidence" value="ECO:0007669"/>
    <property type="project" value="InterPro"/>
</dbReference>
<comment type="function">
    <text evidence="8">The phosphoenolpyruvate-dependent sugar phosphotransferase system (PTS), a major carbohydrate active -transport system, catalyzes the phosphorylation of incoming sugar substrates concomitant with their translocation across the cell membrane.</text>
</comment>
<feature type="domain" description="PTS EIIC type-3" evidence="10">
    <location>
        <begin position="7"/>
        <end position="410"/>
    </location>
</feature>
<dbReference type="PROSITE" id="PS51105">
    <property type="entry name" value="PTS_EIIC_TYPE_3"/>
    <property type="match status" value="1"/>
</dbReference>
<keyword evidence="7 8" id="KW-0472">Membrane</keyword>
<keyword evidence="6 9" id="KW-1133">Transmembrane helix</keyword>
<evidence type="ECO:0000256" key="5">
    <source>
        <dbReference type="ARBA" id="ARBA00022692"/>
    </source>
</evidence>
<comment type="subcellular location">
    <subcellularLocation>
        <location evidence="1">Cell membrane</location>
        <topology evidence="1">Multi-pass membrane protein</topology>
    </subcellularLocation>
</comment>
<name>A0A2A3U049_LEVBR</name>
<dbReference type="InterPro" id="IPR051088">
    <property type="entry name" value="PTS_Sugar-EIIC/EIIB"/>
</dbReference>
<feature type="transmembrane region" description="Helical" evidence="9">
    <location>
        <begin position="390"/>
        <end position="410"/>
    </location>
</feature>
<sequence length="425" mass="46768">MPSLTVLGQRLVKFELAWQRHQQVRAIRHALRLTFPLVFLGSLATFIDQAWLQTTGYYYQPLHVNHWLLQLTLLKRYVRLVSAGTLGFSGIMVAFAVSYYLVADKTAHPTDRLLAGVTAVIGMKFFNVDRGTVLQVQSIKWSANNLGLSGILLGILMGVLVGNSFRWVVQRRTTQEEQLTQSLWLTSIWTLGTVAVGLLWVSAQTVSFNATLIGLLRWPFRLSHFIVGLWGFSALTGVFAWLGMLGPLATTGQTVETAQNLAAVLLHHGWQLPYPLTVHTVISVYANFGGSGMVLGLLLALFLTRPPRAQRRIGWLSVLPTLGNLNAPLMTGLPVILDPLLGIPFLLAPLATITVSWICLRLNWVPAVAYPLAAGTPAPLLAYLGTGGNWRAFALALVDLAISTAIYWPFLKWLWLAEAQGGDEK</sequence>
<feature type="transmembrane region" description="Helical" evidence="9">
    <location>
        <begin position="181"/>
        <end position="201"/>
    </location>
</feature>
<dbReference type="PIRSF" id="PIRSF006351">
    <property type="entry name" value="PTS_EIIC-Cellobiose"/>
    <property type="match status" value="1"/>
</dbReference>
<evidence type="ECO:0000313" key="12">
    <source>
        <dbReference type="Proteomes" id="UP000217918"/>
    </source>
</evidence>
<feature type="transmembrane region" description="Helical" evidence="9">
    <location>
        <begin position="146"/>
        <end position="169"/>
    </location>
</feature>
<evidence type="ECO:0000256" key="6">
    <source>
        <dbReference type="ARBA" id="ARBA00022989"/>
    </source>
</evidence>
<feature type="transmembrane region" description="Helical" evidence="9">
    <location>
        <begin position="282"/>
        <end position="303"/>
    </location>
</feature>
<dbReference type="EMBL" id="NVYO01000001">
    <property type="protein sequence ID" value="PBQ24431.1"/>
    <property type="molecule type" value="Genomic_DNA"/>
</dbReference>
<feature type="transmembrane region" description="Helical" evidence="9">
    <location>
        <begin position="77"/>
        <end position="102"/>
    </location>
</feature>
<dbReference type="GO" id="GO:0008982">
    <property type="term" value="F:protein-N(PI)-phosphohistidine-sugar phosphotransferase activity"/>
    <property type="evidence" value="ECO:0007669"/>
    <property type="project" value="UniProtKB-UniRule"/>
</dbReference>
<organism evidence="11 12">
    <name type="scientific">Levilactobacillus brevis</name>
    <name type="common">Lactobacillus brevis</name>
    <dbReference type="NCBI Taxonomy" id="1580"/>
    <lineage>
        <taxon>Bacteria</taxon>
        <taxon>Bacillati</taxon>
        <taxon>Bacillota</taxon>
        <taxon>Bacilli</taxon>
        <taxon>Lactobacillales</taxon>
        <taxon>Lactobacillaceae</taxon>
        <taxon>Levilactobacillus</taxon>
    </lineage>
</organism>
<dbReference type="InterPro" id="IPR004501">
    <property type="entry name" value="PTS_EIIC_3"/>
</dbReference>
<keyword evidence="5 9" id="KW-0812">Transmembrane</keyword>
<evidence type="ECO:0000256" key="7">
    <source>
        <dbReference type="ARBA" id="ARBA00023136"/>
    </source>
</evidence>
<evidence type="ECO:0000256" key="8">
    <source>
        <dbReference type="PIRNR" id="PIRNR006351"/>
    </source>
</evidence>
<feature type="transmembrane region" description="Helical" evidence="9">
    <location>
        <begin position="222"/>
        <end position="242"/>
    </location>
</feature>
<feature type="transmembrane region" description="Helical" evidence="9">
    <location>
        <begin position="343"/>
        <end position="360"/>
    </location>
</feature>
<dbReference type="InterPro" id="IPR004796">
    <property type="entry name" value="PTS_IIC_cello"/>
</dbReference>
<protein>
    <recommendedName>
        <fullName evidence="8">Permease IIC component</fullName>
    </recommendedName>
</protein>
<dbReference type="AlphaFoldDB" id="A0A2A3U049"/>
<dbReference type="GO" id="GO:1902815">
    <property type="term" value="P:N,N'-diacetylchitobiose import"/>
    <property type="evidence" value="ECO:0007669"/>
    <property type="project" value="TreeGrafter"/>
</dbReference>
<evidence type="ECO:0000256" key="1">
    <source>
        <dbReference type="ARBA" id="ARBA00004651"/>
    </source>
</evidence>
<feature type="transmembrane region" description="Helical" evidence="9">
    <location>
        <begin position="367"/>
        <end position="384"/>
    </location>
</feature>
<dbReference type="InterPro" id="IPR003352">
    <property type="entry name" value="PTS_EIIC"/>
</dbReference>
<dbReference type="Pfam" id="PF02378">
    <property type="entry name" value="PTS_EIIC"/>
    <property type="match status" value="1"/>
</dbReference>
<keyword evidence="4 8" id="KW-0762">Sugar transport</keyword>
<evidence type="ECO:0000256" key="2">
    <source>
        <dbReference type="ARBA" id="ARBA00022448"/>
    </source>
</evidence>
<accession>A0A2A3U049</accession>
<dbReference type="Proteomes" id="UP000217918">
    <property type="component" value="Unassembled WGS sequence"/>
</dbReference>
<reference evidence="11 12" key="1">
    <citation type="submission" date="2017-09" db="EMBL/GenBank/DDBJ databases">
        <title>Genome sequence of Lactobacillus brevis D7.</title>
        <authorList>
            <person name="Kwon M.-S."/>
            <person name="Lim S.K."/>
            <person name="Choi H.-J."/>
        </authorList>
    </citation>
    <scope>NUCLEOTIDE SEQUENCE [LARGE SCALE GENOMIC DNA]</scope>
    <source>
        <strain evidence="11 12">D7</strain>
    </source>
</reference>
<dbReference type="RefSeq" id="WP_096110282.1">
    <property type="nucleotide sequence ID" value="NZ_NVYO01000001.1"/>
</dbReference>
<gene>
    <name evidence="11" type="ORF">CNR29_10570</name>
</gene>
<dbReference type="PANTHER" id="PTHR33989:SF4">
    <property type="entry name" value="PTS SYSTEM N,N'-DIACETYLCHITOBIOSE-SPECIFIC EIIC COMPONENT"/>
    <property type="match status" value="1"/>
</dbReference>
<keyword evidence="3 8" id="KW-1003">Cell membrane</keyword>
<feature type="transmembrane region" description="Helical" evidence="9">
    <location>
        <begin position="315"/>
        <end position="337"/>
    </location>
</feature>
<evidence type="ECO:0000256" key="9">
    <source>
        <dbReference type="SAM" id="Phobius"/>
    </source>
</evidence>
<evidence type="ECO:0000256" key="4">
    <source>
        <dbReference type="ARBA" id="ARBA00022597"/>
    </source>
</evidence>
<proteinExistence type="predicted"/>